<dbReference type="OrthoDB" id="9802991at2"/>
<dbReference type="SUPFAM" id="SSF56281">
    <property type="entry name" value="Metallo-hydrolase/oxidoreductase"/>
    <property type="match status" value="1"/>
</dbReference>
<evidence type="ECO:0000313" key="2">
    <source>
        <dbReference type="EMBL" id="TQV74310.1"/>
    </source>
</evidence>
<dbReference type="GO" id="GO:0016787">
    <property type="term" value="F:hydrolase activity"/>
    <property type="evidence" value="ECO:0007669"/>
    <property type="project" value="UniProtKB-KW"/>
</dbReference>
<dbReference type="CDD" id="cd06262">
    <property type="entry name" value="metallo-hydrolase-like_MBL-fold"/>
    <property type="match status" value="1"/>
</dbReference>
<dbReference type="Pfam" id="PF14597">
    <property type="entry name" value="Lactamase_B_5"/>
    <property type="match status" value="1"/>
</dbReference>
<dbReference type="PANTHER" id="PTHR42773:SF1">
    <property type="entry name" value="METALLO-BETA-LACTAMASE FAMILY PROTEIN"/>
    <property type="match status" value="1"/>
</dbReference>
<dbReference type="InterPro" id="IPR036866">
    <property type="entry name" value="RibonucZ/Hydroxyglut_hydro"/>
</dbReference>
<organism evidence="2 3">
    <name type="scientific">Denitrobaculum tricleocarpae</name>
    <dbReference type="NCBI Taxonomy" id="2591009"/>
    <lineage>
        <taxon>Bacteria</taxon>
        <taxon>Pseudomonadati</taxon>
        <taxon>Pseudomonadota</taxon>
        <taxon>Alphaproteobacteria</taxon>
        <taxon>Rhodospirillales</taxon>
        <taxon>Rhodospirillaceae</taxon>
        <taxon>Denitrobaculum</taxon>
    </lineage>
</organism>
<dbReference type="SMART" id="SM00849">
    <property type="entry name" value="Lactamase_B"/>
    <property type="match status" value="1"/>
</dbReference>
<gene>
    <name evidence="2" type="ORF">FKG95_23775</name>
</gene>
<dbReference type="InterPro" id="IPR001279">
    <property type="entry name" value="Metallo-B-lactamas"/>
</dbReference>
<protein>
    <submittedName>
        <fullName evidence="2">MBL fold metallo-hydrolase</fullName>
    </submittedName>
</protein>
<evidence type="ECO:0000259" key="1">
    <source>
        <dbReference type="SMART" id="SM00849"/>
    </source>
</evidence>
<keyword evidence="3" id="KW-1185">Reference proteome</keyword>
<sequence>MAMFDRMRPGCGRETCSCLEMGVAMREILEGIHCWSRLSQPHGYDFNGYFLTLPSGNLVIDPVEPEDGDLKRLVSEGVSEILLTNRNHSRAANRIREATKAKTLIHAEDARHARSQGCEIDGELTPGSRVGPLHVLPAPGKSPGEVVLYWRERRLAFIGDLVIGNPPGRCSLLPDEKMDDPARLRASVKTLLELELDCLIMGDGVSITQNAKPVLQDLVSGFTA</sequence>
<keyword evidence="2" id="KW-0378">Hydrolase</keyword>
<evidence type="ECO:0000313" key="3">
    <source>
        <dbReference type="Proteomes" id="UP000315252"/>
    </source>
</evidence>
<dbReference type="Gene3D" id="3.60.15.10">
    <property type="entry name" value="Ribonuclease Z/Hydroxyacylglutathione hydrolase-like"/>
    <property type="match status" value="1"/>
</dbReference>
<name>A0A545TAR5_9PROT</name>
<proteinExistence type="predicted"/>
<reference evidence="2 3" key="1">
    <citation type="submission" date="2019-06" db="EMBL/GenBank/DDBJ databases">
        <title>Whole genome sequence for Rhodospirillaceae sp. R148.</title>
        <authorList>
            <person name="Wang G."/>
        </authorList>
    </citation>
    <scope>NUCLEOTIDE SEQUENCE [LARGE SCALE GENOMIC DNA]</scope>
    <source>
        <strain evidence="2 3">R148</strain>
    </source>
</reference>
<dbReference type="EMBL" id="VHSH01000010">
    <property type="protein sequence ID" value="TQV74310.1"/>
    <property type="molecule type" value="Genomic_DNA"/>
</dbReference>
<comment type="caution">
    <text evidence="2">The sequence shown here is derived from an EMBL/GenBank/DDBJ whole genome shotgun (WGS) entry which is preliminary data.</text>
</comment>
<feature type="domain" description="Metallo-beta-lactamase" evidence="1">
    <location>
        <begin position="45"/>
        <end position="203"/>
    </location>
</feature>
<dbReference type="AlphaFoldDB" id="A0A545TAR5"/>
<dbReference type="PANTHER" id="PTHR42773">
    <property type="entry name" value="METALLO-BETA-LACTAMASE-RELATED"/>
    <property type="match status" value="1"/>
</dbReference>
<dbReference type="Proteomes" id="UP000315252">
    <property type="component" value="Unassembled WGS sequence"/>
</dbReference>
<accession>A0A545TAR5</accession>